<evidence type="ECO:0000256" key="3">
    <source>
        <dbReference type="ARBA" id="ARBA00011245"/>
    </source>
</evidence>
<comment type="subunit">
    <text evidence="3 16">Monomer.</text>
</comment>
<dbReference type="PANTHER" id="PTHR11076:SF33">
    <property type="entry name" value="DNA POLYMERASE KAPPA"/>
    <property type="match status" value="1"/>
</dbReference>
<proteinExistence type="inferred from homology"/>
<dbReference type="AlphaFoldDB" id="A0A1H9BKG9"/>
<reference evidence="18 19" key="1">
    <citation type="submission" date="2016-10" db="EMBL/GenBank/DDBJ databases">
        <authorList>
            <person name="de Groot N.N."/>
        </authorList>
    </citation>
    <scope>NUCLEOTIDE SEQUENCE [LARGE SCALE GENOMIC DNA]</scope>
    <source>
        <strain evidence="18 19">DSM 27078</strain>
    </source>
</reference>
<feature type="active site" evidence="16">
    <location>
        <position position="108"/>
    </location>
</feature>
<evidence type="ECO:0000256" key="7">
    <source>
        <dbReference type="ARBA" id="ARBA00022695"/>
    </source>
</evidence>
<accession>A0A1H9BKG9</accession>
<dbReference type="FunFam" id="3.40.1170.60:FF:000001">
    <property type="entry name" value="DNA polymerase IV"/>
    <property type="match status" value="1"/>
</dbReference>
<evidence type="ECO:0000256" key="16">
    <source>
        <dbReference type="HAMAP-Rule" id="MF_01113"/>
    </source>
</evidence>
<dbReference type="EC" id="2.7.7.7" evidence="16"/>
<dbReference type="SUPFAM" id="SSF100879">
    <property type="entry name" value="Lesion bypass DNA polymerase (Y-family), little finger domain"/>
    <property type="match status" value="1"/>
</dbReference>
<gene>
    <name evidence="16" type="primary">dinB</name>
    <name evidence="18" type="ORF">SAMN05444005_10358</name>
</gene>
<dbReference type="FunFam" id="3.30.70.270:FF:000002">
    <property type="entry name" value="DNA polymerase IV"/>
    <property type="match status" value="1"/>
</dbReference>
<keyword evidence="14 16" id="KW-0234">DNA repair</keyword>
<keyword evidence="13 16" id="KW-0238">DNA-binding</keyword>
<dbReference type="InterPro" id="IPR024728">
    <property type="entry name" value="PolY_HhH_motif"/>
</dbReference>
<feature type="binding site" evidence="16">
    <location>
        <position position="13"/>
    </location>
    <ligand>
        <name>Mg(2+)</name>
        <dbReference type="ChEBI" id="CHEBI:18420"/>
    </ligand>
</feature>
<feature type="domain" description="UmuC" evidence="17">
    <location>
        <begin position="9"/>
        <end position="189"/>
    </location>
</feature>
<dbReference type="RefSeq" id="WP_091467033.1">
    <property type="nucleotide sequence ID" value="NZ_FOEI01000003.1"/>
</dbReference>
<dbReference type="GO" id="GO:0009432">
    <property type="term" value="P:SOS response"/>
    <property type="evidence" value="ECO:0007669"/>
    <property type="project" value="TreeGrafter"/>
</dbReference>
<dbReference type="PANTHER" id="PTHR11076">
    <property type="entry name" value="DNA REPAIR POLYMERASE UMUC / TRANSFERASE FAMILY MEMBER"/>
    <property type="match status" value="1"/>
</dbReference>
<comment type="similarity">
    <text evidence="2 16">Belongs to the DNA polymerase type-Y family.</text>
</comment>
<keyword evidence="11 16" id="KW-0460">Magnesium</keyword>
<evidence type="ECO:0000256" key="12">
    <source>
        <dbReference type="ARBA" id="ARBA00022932"/>
    </source>
</evidence>
<dbReference type="HAMAP" id="MF_01113">
    <property type="entry name" value="DNApol_IV"/>
    <property type="match status" value="1"/>
</dbReference>
<dbReference type="Pfam" id="PF00817">
    <property type="entry name" value="IMS"/>
    <property type="match status" value="1"/>
</dbReference>
<keyword evidence="6 16" id="KW-0808">Transferase</keyword>
<evidence type="ECO:0000256" key="8">
    <source>
        <dbReference type="ARBA" id="ARBA00022705"/>
    </source>
</evidence>
<dbReference type="FunFam" id="3.30.1490.100:FF:000004">
    <property type="entry name" value="DNA polymerase IV"/>
    <property type="match status" value="1"/>
</dbReference>
<dbReference type="PROSITE" id="PS50173">
    <property type="entry name" value="UMUC"/>
    <property type="match status" value="1"/>
</dbReference>
<dbReference type="InterPro" id="IPR022880">
    <property type="entry name" value="DNApol_IV"/>
</dbReference>
<dbReference type="GO" id="GO:0003684">
    <property type="term" value="F:damaged DNA binding"/>
    <property type="evidence" value="ECO:0007669"/>
    <property type="project" value="InterPro"/>
</dbReference>
<evidence type="ECO:0000256" key="1">
    <source>
        <dbReference type="ARBA" id="ARBA00004496"/>
    </source>
</evidence>
<dbReference type="GO" id="GO:0006261">
    <property type="term" value="P:DNA-templated DNA replication"/>
    <property type="evidence" value="ECO:0007669"/>
    <property type="project" value="UniProtKB-UniRule"/>
</dbReference>
<evidence type="ECO:0000313" key="18">
    <source>
        <dbReference type="EMBL" id="SEP89201.1"/>
    </source>
</evidence>
<dbReference type="Gene3D" id="1.10.150.20">
    <property type="entry name" value="5' to 3' exonuclease, C-terminal subdomain"/>
    <property type="match status" value="1"/>
</dbReference>
<evidence type="ECO:0000256" key="9">
    <source>
        <dbReference type="ARBA" id="ARBA00022723"/>
    </source>
</evidence>
<evidence type="ECO:0000256" key="10">
    <source>
        <dbReference type="ARBA" id="ARBA00022763"/>
    </source>
</evidence>
<dbReference type="Gene3D" id="3.30.70.270">
    <property type="match status" value="1"/>
</dbReference>
<evidence type="ECO:0000256" key="14">
    <source>
        <dbReference type="ARBA" id="ARBA00023204"/>
    </source>
</evidence>
<organism evidence="18 19">
    <name type="scientific">Flavobacterium urocaniciphilum</name>
    <dbReference type="NCBI Taxonomy" id="1299341"/>
    <lineage>
        <taxon>Bacteria</taxon>
        <taxon>Pseudomonadati</taxon>
        <taxon>Bacteroidota</taxon>
        <taxon>Flavobacteriia</taxon>
        <taxon>Flavobacteriales</taxon>
        <taxon>Flavobacteriaceae</taxon>
        <taxon>Flavobacterium</taxon>
    </lineage>
</organism>
<evidence type="ECO:0000256" key="5">
    <source>
        <dbReference type="ARBA" id="ARBA00022490"/>
    </source>
</evidence>
<dbReference type="Gene3D" id="3.40.1170.60">
    <property type="match status" value="1"/>
</dbReference>
<evidence type="ECO:0000259" key="17">
    <source>
        <dbReference type="PROSITE" id="PS50173"/>
    </source>
</evidence>
<comment type="cofactor">
    <cofactor evidence="16">
        <name>Mg(2+)</name>
        <dbReference type="ChEBI" id="CHEBI:18420"/>
    </cofactor>
    <text evidence="16">Binds 2 magnesium ions per subunit.</text>
</comment>
<keyword evidence="8 16" id="KW-0235">DNA replication</keyword>
<dbReference type="CDD" id="cd03586">
    <property type="entry name" value="PolY_Pol_IV_kappa"/>
    <property type="match status" value="1"/>
</dbReference>
<keyword evidence="9 16" id="KW-0479">Metal-binding</keyword>
<feature type="site" description="Substrate discrimination" evidence="16">
    <location>
        <position position="18"/>
    </location>
</feature>
<comment type="subcellular location">
    <subcellularLocation>
        <location evidence="1 16">Cytoplasm</location>
    </subcellularLocation>
</comment>
<dbReference type="NCBIfam" id="NF002677">
    <property type="entry name" value="PRK02406.1"/>
    <property type="match status" value="1"/>
</dbReference>
<keyword evidence="4 16" id="KW-0515">Mutator protein</keyword>
<dbReference type="FunFam" id="1.10.150.20:FF:000019">
    <property type="entry name" value="DNA polymerase IV"/>
    <property type="match status" value="1"/>
</dbReference>
<evidence type="ECO:0000256" key="4">
    <source>
        <dbReference type="ARBA" id="ARBA00022457"/>
    </source>
</evidence>
<dbReference type="Gene3D" id="3.30.1490.100">
    <property type="entry name" value="DNA polymerase, Y-family, little finger domain"/>
    <property type="match status" value="1"/>
</dbReference>
<dbReference type="InterPro" id="IPR043502">
    <property type="entry name" value="DNA/RNA_pol_sf"/>
</dbReference>
<dbReference type="InterPro" id="IPR017961">
    <property type="entry name" value="DNA_pol_Y-fam_little_finger"/>
</dbReference>
<dbReference type="Proteomes" id="UP000198648">
    <property type="component" value="Unassembled WGS sequence"/>
</dbReference>
<dbReference type="InterPro" id="IPR001126">
    <property type="entry name" value="UmuC"/>
</dbReference>
<comment type="function">
    <text evidence="16">Poorly processive, error-prone DNA polymerase involved in untargeted mutagenesis. Copies undamaged DNA at stalled replication forks, which arise in vivo from mismatched or misaligned primer ends. These misaligned primers can be extended by PolIV. Exhibits no 3'-5' exonuclease (proofreading) activity. May be involved in translesional synthesis, in conjunction with the beta clamp from PolIII.</text>
</comment>
<dbReference type="GO" id="GO:0006281">
    <property type="term" value="P:DNA repair"/>
    <property type="evidence" value="ECO:0007669"/>
    <property type="project" value="UniProtKB-UniRule"/>
</dbReference>
<keyword evidence="19" id="KW-1185">Reference proteome</keyword>
<evidence type="ECO:0000256" key="11">
    <source>
        <dbReference type="ARBA" id="ARBA00022842"/>
    </source>
</evidence>
<dbReference type="GO" id="GO:0003887">
    <property type="term" value="F:DNA-directed DNA polymerase activity"/>
    <property type="evidence" value="ECO:0007669"/>
    <property type="project" value="UniProtKB-UniRule"/>
</dbReference>
<feature type="binding site" evidence="16">
    <location>
        <position position="107"/>
    </location>
    <ligand>
        <name>Mg(2+)</name>
        <dbReference type="ChEBI" id="CHEBI:18420"/>
    </ligand>
</feature>
<dbReference type="InterPro" id="IPR050116">
    <property type="entry name" value="DNA_polymerase-Y"/>
</dbReference>
<dbReference type="GO" id="GO:0042276">
    <property type="term" value="P:error-prone translesion synthesis"/>
    <property type="evidence" value="ECO:0007669"/>
    <property type="project" value="TreeGrafter"/>
</dbReference>
<dbReference type="Pfam" id="PF11798">
    <property type="entry name" value="IMS_HHH"/>
    <property type="match status" value="1"/>
</dbReference>
<sequence length="359" mass="40794">MEQVPLRKIIHIDMDAFYASVEQLDNPELKGKPVAVGGNEVRGVISAASYEARKFGVRSAMSGAQAARLCADLIFVKPNFDRYKEVSKQIRKIFHEYTDLVEPLSLDEAYLDVTENKKGNPSATLIAKEIRQKIFETTGLTASAGISVNKFVAKIASDFNKPNGQKTVNPDEVEAFIEVLDVKKFYGIGKVTAEKMYQLGIYTGTDLKSKSIEYLEEHFGNSGKAYYNLSRGISFSQVKPNREMKSIGAERTFFKNLSSEIYMEERLNNIAEEIERRIKKYKIAGKTVTLKIKYSDFTLQTRSKTLPYFISDKGLIFETAKELLYQEKLKDSVRLLGISLNNLNTHQKKFVVYQLKFEF</sequence>
<name>A0A1H9BKG9_9FLAO</name>
<evidence type="ECO:0000256" key="15">
    <source>
        <dbReference type="ARBA" id="ARBA00049244"/>
    </source>
</evidence>
<dbReference type="GO" id="GO:0000287">
    <property type="term" value="F:magnesium ion binding"/>
    <property type="evidence" value="ECO:0007669"/>
    <property type="project" value="UniProtKB-UniRule"/>
</dbReference>
<dbReference type="GO" id="GO:0005829">
    <property type="term" value="C:cytosol"/>
    <property type="evidence" value="ECO:0007669"/>
    <property type="project" value="TreeGrafter"/>
</dbReference>
<dbReference type="InterPro" id="IPR043128">
    <property type="entry name" value="Rev_trsase/Diguanyl_cyclase"/>
</dbReference>
<evidence type="ECO:0000256" key="6">
    <source>
        <dbReference type="ARBA" id="ARBA00022679"/>
    </source>
</evidence>
<protein>
    <recommendedName>
        <fullName evidence="16">DNA polymerase IV</fullName>
        <shortName evidence="16">Pol IV</shortName>
        <ecNumber evidence="16">2.7.7.7</ecNumber>
    </recommendedName>
</protein>
<keyword evidence="7 16" id="KW-0548">Nucleotidyltransferase</keyword>
<keyword evidence="12 16" id="KW-0239">DNA-directed DNA polymerase</keyword>
<dbReference type="EMBL" id="FOEI01000003">
    <property type="protein sequence ID" value="SEP89201.1"/>
    <property type="molecule type" value="Genomic_DNA"/>
</dbReference>
<keyword evidence="5 16" id="KW-0963">Cytoplasm</keyword>
<dbReference type="InterPro" id="IPR036775">
    <property type="entry name" value="DNA_pol_Y-fam_lit_finger_sf"/>
</dbReference>
<evidence type="ECO:0000256" key="13">
    <source>
        <dbReference type="ARBA" id="ARBA00023125"/>
    </source>
</evidence>
<dbReference type="STRING" id="1299341.SAMN05444005_10358"/>
<dbReference type="Pfam" id="PF11799">
    <property type="entry name" value="IMS_C"/>
    <property type="match status" value="1"/>
</dbReference>
<evidence type="ECO:0000256" key="2">
    <source>
        <dbReference type="ARBA" id="ARBA00010945"/>
    </source>
</evidence>
<comment type="catalytic activity">
    <reaction evidence="15 16">
        <text>DNA(n) + a 2'-deoxyribonucleoside 5'-triphosphate = DNA(n+1) + diphosphate</text>
        <dbReference type="Rhea" id="RHEA:22508"/>
        <dbReference type="Rhea" id="RHEA-COMP:17339"/>
        <dbReference type="Rhea" id="RHEA-COMP:17340"/>
        <dbReference type="ChEBI" id="CHEBI:33019"/>
        <dbReference type="ChEBI" id="CHEBI:61560"/>
        <dbReference type="ChEBI" id="CHEBI:173112"/>
        <dbReference type="EC" id="2.7.7.7"/>
    </reaction>
</comment>
<keyword evidence="10 16" id="KW-0227">DNA damage</keyword>
<dbReference type="NCBIfam" id="NF010731">
    <property type="entry name" value="PRK14133.1"/>
    <property type="match status" value="1"/>
</dbReference>
<dbReference type="SUPFAM" id="SSF56672">
    <property type="entry name" value="DNA/RNA polymerases"/>
    <property type="match status" value="1"/>
</dbReference>
<dbReference type="OrthoDB" id="9808813at2"/>
<evidence type="ECO:0000313" key="19">
    <source>
        <dbReference type="Proteomes" id="UP000198648"/>
    </source>
</evidence>